<evidence type="ECO:0000313" key="1">
    <source>
        <dbReference type="EMBL" id="KAK9919346.1"/>
    </source>
</evidence>
<organism evidence="1 2">
    <name type="scientific">Rubus argutus</name>
    <name type="common">Southern blackberry</name>
    <dbReference type="NCBI Taxonomy" id="59490"/>
    <lineage>
        <taxon>Eukaryota</taxon>
        <taxon>Viridiplantae</taxon>
        <taxon>Streptophyta</taxon>
        <taxon>Embryophyta</taxon>
        <taxon>Tracheophyta</taxon>
        <taxon>Spermatophyta</taxon>
        <taxon>Magnoliopsida</taxon>
        <taxon>eudicotyledons</taxon>
        <taxon>Gunneridae</taxon>
        <taxon>Pentapetalae</taxon>
        <taxon>rosids</taxon>
        <taxon>fabids</taxon>
        <taxon>Rosales</taxon>
        <taxon>Rosaceae</taxon>
        <taxon>Rosoideae</taxon>
        <taxon>Rosoideae incertae sedis</taxon>
        <taxon>Rubus</taxon>
    </lineage>
</organism>
<accession>A0AAW1W6A6</accession>
<dbReference type="AlphaFoldDB" id="A0AAW1W6A6"/>
<comment type="caution">
    <text evidence="1">The sequence shown here is derived from an EMBL/GenBank/DDBJ whole genome shotgun (WGS) entry which is preliminary data.</text>
</comment>
<protein>
    <submittedName>
        <fullName evidence="1">Uncharacterized protein</fullName>
    </submittedName>
</protein>
<dbReference type="EMBL" id="JBEDUW010000006">
    <property type="protein sequence ID" value="KAK9919346.1"/>
    <property type="molecule type" value="Genomic_DNA"/>
</dbReference>
<evidence type="ECO:0000313" key="2">
    <source>
        <dbReference type="Proteomes" id="UP001457282"/>
    </source>
</evidence>
<dbReference type="Proteomes" id="UP001457282">
    <property type="component" value="Unassembled WGS sequence"/>
</dbReference>
<sequence length="141" mass="16324">MKSFAGGHCSDHGKNVRLQSHVGGHRLLQWSCLLLSKSKFATVSKNALCRVATVQALLLHIVVQRSFSEQRACKKTFYHLFSQSPDIYKLYIEELKDARIPYKDSPELLWFLMEFSSISRKSSSLLNNGSQHFWIYILRQF</sequence>
<gene>
    <name evidence="1" type="ORF">M0R45_027945</name>
</gene>
<proteinExistence type="predicted"/>
<keyword evidence="2" id="KW-1185">Reference proteome</keyword>
<reference evidence="1 2" key="1">
    <citation type="journal article" date="2023" name="G3 (Bethesda)">
        <title>A chromosome-length genome assembly and annotation of blackberry (Rubus argutus, cv. 'Hillquist').</title>
        <authorList>
            <person name="Bruna T."/>
            <person name="Aryal R."/>
            <person name="Dudchenko O."/>
            <person name="Sargent D.J."/>
            <person name="Mead D."/>
            <person name="Buti M."/>
            <person name="Cavallini A."/>
            <person name="Hytonen T."/>
            <person name="Andres J."/>
            <person name="Pham M."/>
            <person name="Weisz D."/>
            <person name="Mascagni F."/>
            <person name="Usai G."/>
            <person name="Natali L."/>
            <person name="Bassil N."/>
            <person name="Fernandez G.E."/>
            <person name="Lomsadze A."/>
            <person name="Armour M."/>
            <person name="Olukolu B."/>
            <person name="Poorten T."/>
            <person name="Britton C."/>
            <person name="Davik J."/>
            <person name="Ashrafi H."/>
            <person name="Aiden E.L."/>
            <person name="Borodovsky M."/>
            <person name="Worthington M."/>
        </authorList>
    </citation>
    <scope>NUCLEOTIDE SEQUENCE [LARGE SCALE GENOMIC DNA]</scope>
    <source>
        <strain evidence="1">PI 553951</strain>
    </source>
</reference>
<name>A0AAW1W6A6_RUBAR</name>